<proteinExistence type="predicted"/>
<dbReference type="AlphaFoldDB" id="A0AAW0MUB0"/>
<organism evidence="2 3">
    <name type="scientific">Mugilogobius chulae</name>
    <name type="common">yellowstripe goby</name>
    <dbReference type="NCBI Taxonomy" id="88201"/>
    <lineage>
        <taxon>Eukaryota</taxon>
        <taxon>Metazoa</taxon>
        <taxon>Chordata</taxon>
        <taxon>Craniata</taxon>
        <taxon>Vertebrata</taxon>
        <taxon>Euteleostomi</taxon>
        <taxon>Actinopterygii</taxon>
        <taxon>Neopterygii</taxon>
        <taxon>Teleostei</taxon>
        <taxon>Neoteleostei</taxon>
        <taxon>Acanthomorphata</taxon>
        <taxon>Gobiaria</taxon>
        <taxon>Gobiiformes</taxon>
        <taxon>Gobioidei</taxon>
        <taxon>Gobiidae</taxon>
        <taxon>Gobionellinae</taxon>
        <taxon>Mugilogobius</taxon>
    </lineage>
</organism>
<evidence type="ECO:0000313" key="3">
    <source>
        <dbReference type="Proteomes" id="UP001460270"/>
    </source>
</evidence>
<comment type="caution">
    <text evidence="2">The sequence shown here is derived from an EMBL/GenBank/DDBJ whole genome shotgun (WGS) entry which is preliminary data.</text>
</comment>
<feature type="compositionally biased region" description="Polar residues" evidence="1">
    <location>
        <begin position="105"/>
        <end position="117"/>
    </location>
</feature>
<accession>A0AAW0MUB0</accession>
<feature type="region of interest" description="Disordered" evidence="1">
    <location>
        <begin position="32"/>
        <end position="53"/>
    </location>
</feature>
<dbReference type="EMBL" id="JBBPFD010000021">
    <property type="protein sequence ID" value="KAK7881968.1"/>
    <property type="molecule type" value="Genomic_DNA"/>
</dbReference>
<evidence type="ECO:0000313" key="2">
    <source>
        <dbReference type="EMBL" id="KAK7881968.1"/>
    </source>
</evidence>
<reference evidence="3" key="1">
    <citation type="submission" date="2024-04" db="EMBL/GenBank/DDBJ databases">
        <title>Salinicola lusitanus LLJ914,a marine bacterium isolated from the Okinawa Trough.</title>
        <authorList>
            <person name="Li J."/>
        </authorList>
    </citation>
    <scope>NUCLEOTIDE SEQUENCE [LARGE SCALE GENOMIC DNA]</scope>
</reference>
<evidence type="ECO:0000256" key="1">
    <source>
        <dbReference type="SAM" id="MobiDB-lite"/>
    </source>
</evidence>
<feature type="region of interest" description="Disordered" evidence="1">
    <location>
        <begin position="67"/>
        <end position="117"/>
    </location>
</feature>
<sequence>MKASYNRERIMALTENEFNFCRSETKKSTSCFPPGHFKKDTPPAPVNNTAQHSTADEVSSCIGTIGTIRNHQRPSGSPEITREDKLSRHSEQNNLDLEEGHHSCSDTSPNSQWTELY</sequence>
<protein>
    <submittedName>
        <fullName evidence="2">Uncharacterized protein</fullName>
    </submittedName>
</protein>
<gene>
    <name evidence="2" type="ORF">WMY93_028142</name>
</gene>
<keyword evidence="3" id="KW-1185">Reference proteome</keyword>
<name>A0AAW0MUB0_9GOBI</name>
<dbReference type="Proteomes" id="UP001460270">
    <property type="component" value="Unassembled WGS sequence"/>
</dbReference>
<feature type="compositionally biased region" description="Basic and acidic residues" evidence="1">
    <location>
        <begin position="80"/>
        <end position="91"/>
    </location>
</feature>